<dbReference type="RefSeq" id="WP_105000350.1">
    <property type="nucleotide sequence ID" value="NZ_MQVX01000001.1"/>
</dbReference>
<sequence>MGYLKYAKNIYLIVLTLFVVWMLFFDTNSFQIHQELSKEIDQLQYEKAQLEKEISKDQDLLKALEDPKELERYARERYGMQKENEEVFVIEHLDSIKKQNEEP</sequence>
<feature type="coiled-coil region" evidence="1">
    <location>
        <begin position="33"/>
        <end position="60"/>
    </location>
</feature>
<dbReference type="EMBL" id="MQVX01000001">
    <property type="protein sequence ID" value="PQJ14716.1"/>
    <property type="molecule type" value="Genomic_DNA"/>
</dbReference>
<keyword evidence="2" id="KW-0812">Transmembrane</keyword>
<proteinExistence type="predicted"/>
<dbReference type="OrthoDB" id="1467719at2"/>
<evidence type="ECO:0000313" key="4">
    <source>
        <dbReference type="Proteomes" id="UP000239366"/>
    </source>
</evidence>
<gene>
    <name evidence="3" type="ORF">BST99_02230</name>
</gene>
<organism evidence="3 4">
    <name type="scientific">Aureicoccus marinus</name>
    <dbReference type="NCBI Taxonomy" id="754435"/>
    <lineage>
        <taxon>Bacteria</taxon>
        <taxon>Pseudomonadati</taxon>
        <taxon>Bacteroidota</taxon>
        <taxon>Flavobacteriia</taxon>
        <taxon>Flavobacteriales</taxon>
        <taxon>Flavobacteriaceae</taxon>
        <taxon>Aureicoccus</taxon>
    </lineage>
</organism>
<keyword evidence="1" id="KW-0175">Coiled coil</keyword>
<evidence type="ECO:0000256" key="2">
    <source>
        <dbReference type="SAM" id="Phobius"/>
    </source>
</evidence>
<evidence type="ECO:0000313" key="3">
    <source>
        <dbReference type="EMBL" id="PQJ14716.1"/>
    </source>
</evidence>
<keyword evidence="4" id="KW-1185">Reference proteome</keyword>
<feature type="transmembrane region" description="Helical" evidence="2">
    <location>
        <begin position="6"/>
        <end position="25"/>
    </location>
</feature>
<protein>
    <submittedName>
        <fullName evidence="3">Septum formation initiator</fullName>
    </submittedName>
</protein>
<name>A0A2S7T5I9_9FLAO</name>
<evidence type="ECO:0000256" key="1">
    <source>
        <dbReference type="SAM" id="Coils"/>
    </source>
</evidence>
<keyword evidence="2" id="KW-1133">Transmembrane helix</keyword>
<dbReference type="AlphaFoldDB" id="A0A2S7T5I9"/>
<reference evidence="4" key="1">
    <citation type="submission" date="2016-11" db="EMBL/GenBank/DDBJ databases">
        <title>Trade-off between light-utilization and light-protection in marine flavobacteria.</title>
        <authorList>
            <person name="Kumagai Y."/>
            <person name="Yoshizawa S."/>
            <person name="Kogure K."/>
        </authorList>
    </citation>
    <scope>NUCLEOTIDE SEQUENCE [LARGE SCALE GENOMIC DNA]</scope>
    <source>
        <strain evidence="4">SG-18</strain>
    </source>
</reference>
<accession>A0A2S7T5I9</accession>
<dbReference type="Proteomes" id="UP000239366">
    <property type="component" value="Unassembled WGS sequence"/>
</dbReference>
<keyword evidence="2" id="KW-0472">Membrane</keyword>
<comment type="caution">
    <text evidence="3">The sequence shown here is derived from an EMBL/GenBank/DDBJ whole genome shotgun (WGS) entry which is preliminary data.</text>
</comment>
<dbReference type="InterPro" id="IPR007060">
    <property type="entry name" value="FtsL/DivIC"/>
</dbReference>
<dbReference type="Pfam" id="PF04977">
    <property type="entry name" value="DivIC"/>
    <property type="match status" value="1"/>
</dbReference>